<proteinExistence type="predicted"/>
<organism evidence="3 4">
    <name type="scientific">Dipteronia dyeriana</name>
    <dbReference type="NCBI Taxonomy" id="168575"/>
    <lineage>
        <taxon>Eukaryota</taxon>
        <taxon>Viridiplantae</taxon>
        <taxon>Streptophyta</taxon>
        <taxon>Embryophyta</taxon>
        <taxon>Tracheophyta</taxon>
        <taxon>Spermatophyta</taxon>
        <taxon>Magnoliopsida</taxon>
        <taxon>eudicotyledons</taxon>
        <taxon>Gunneridae</taxon>
        <taxon>Pentapetalae</taxon>
        <taxon>rosids</taxon>
        <taxon>malvids</taxon>
        <taxon>Sapindales</taxon>
        <taxon>Sapindaceae</taxon>
        <taxon>Hippocastanoideae</taxon>
        <taxon>Acereae</taxon>
        <taxon>Dipteronia</taxon>
    </lineage>
</organism>
<dbReference type="InterPro" id="IPR039609">
    <property type="entry name" value="VQ_15/22"/>
</dbReference>
<dbReference type="Proteomes" id="UP001280121">
    <property type="component" value="Unassembled WGS sequence"/>
</dbReference>
<evidence type="ECO:0000259" key="2">
    <source>
        <dbReference type="Pfam" id="PF05678"/>
    </source>
</evidence>
<feature type="compositionally biased region" description="Basic residues" evidence="1">
    <location>
        <begin position="171"/>
        <end position="180"/>
    </location>
</feature>
<gene>
    <name evidence="3" type="ORF">Ddye_008832</name>
</gene>
<keyword evidence="4" id="KW-1185">Reference proteome</keyword>
<feature type="compositionally biased region" description="Polar residues" evidence="1">
    <location>
        <begin position="1"/>
        <end position="16"/>
    </location>
</feature>
<dbReference type="AlphaFoldDB" id="A0AAE0CLP4"/>
<feature type="domain" description="VQ" evidence="2">
    <location>
        <begin position="181"/>
        <end position="208"/>
    </location>
</feature>
<feature type="compositionally biased region" description="Low complexity" evidence="1">
    <location>
        <begin position="291"/>
        <end position="307"/>
    </location>
</feature>
<evidence type="ECO:0000256" key="1">
    <source>
        <dbReference type="SAM" id="MobiDB-lite"/>
    </source>
</evidence>
<accession>A0AAE0CLP4</accession>
<dbReference type="Pfam" id="PF05678">
    <property type="entry name" value="VQ"/>
    <property type="match status" value="1"/>
</dbReference>
<feature type="region of interest" description="Disordered" evidence="1">
    <location>
        <begin position="139"/>
        <end position="185"/>
    </location>
</feature>
<dbReference type="PANTHER" id="PTHR33179">
    <property type="entry name" value="VQ MOTIF-CONTAINING PROTEIN"/>
    <property type="match status" value="1"/>
</dbReference>
<dbReference type="PANTHER" id="PTHR33179:SF4">
    <property type="entry name" value="VQ MOTIF-CONTAINING PROTEIN"/>
    <property type="match status" value="1"/>
</dbReference>
<feature type="region of interest" description="Disordered" evidence="1">
    <location>
        <begin position="280"/>
        <end position="323"/>
    </location>
</feature>
<dbReference type="InterPro" id="IPR008889">
    <property type="entry name" value="VQ"/>
</dbReference>
<protein>
    <recommendedName>
        <fullName evidence="2">VQ domain-containing protein</fullName>
    </recommendedName>
</protein>
<dbReference type="EMBL" id="JANJYI010000003">
    <property type="protein sequence ID" value="KAK2655780.1"/>
    <property type="molecule type" value="Genomic_DNA"/>
</dbReference>
<evidence type="ECO:0000313" key="3">
    <source>
        <dbReference type="EMBL" id="KAK2655780.1"/>
    </source>
</evidence>
<feature type="compositionally biased region" description="Gly residues" evidence="1">
    <location>
        <begin position="374"/>
        <end position="383"/>
    </location>
</feature>
<feature type="region of interest" description="Disordered" evidence="1">
    <location>
        <begin position="1"/>
        <end position="28"/>
    </location>
</feature>
<reference evidence="3" key="1">
    <citation type="journal article" date="2023" name="Plant J.">
        <title>Genome sequences and population genomics provide insights into the demographic history, inbreeding, and mutation load of two 'living fossil' tree species of Dipteronia.</title>
        <authorList>
            <person name="Feng Y."/>
            <person name="Comes H.P."/>
            <person name="Chen J."/>
            <person name="Zhu S."/>
            <person name="Lu R."/>
            <person name="Zhang X."/>
            <person name="Li P."/>
            <person name="Qiu J."/>
            <person name="Olsen K.M."/>
            <person name="Qiu Y."/>
        </authorList>
    </citation>
    <scope>NUCLEOTIDE SEQUENCE</scope>
    <source>
        <strain evidence="3">KIB01</strain>
    </source>
</reference>
<comment type="caution">
    <text evidence="3">The sequence shown here is derived from an EMBL/GenBank/DDBJ whole genome shotgun (WGS) entry which is preliminary data.</text>
</comment>
<feature type="region of interest" description="Disordered" evidence="1">
    <location>
        <begin position="374"/>
        <end position="407"/>
    </location>
</feature>
<sequence length="469" mass="49830">MDSANSTGSLQSSSTGAGDEESYDSRADSPSISAFFNNVGPMSNLHSSSSSSMFDHQQYPLSNYLDPANNITLSARSNPTNSLLNFDMVWSKNLRSDPNCTDFVVGGGGFMASSTSSSASQQPLLANQITALQNRTTANTFAHFPPPGGGGADIDQQQPNNNNSNTNTVRNPKKRSRASRRAPTTVLTTDTTNFRAMVQEFTGIPAPPFTSTSSTPFPMNIRTRLDLFGGLPSSFIRSSSNPSPPPYLLRPFAHKIQPQPLPFVNISTTSMTVDASTAPEAATATNVTPGSSRNGNNVNNSNSTSINYQQFSGSSPPPNQQHHQNLLNMNMQLQNPIFNLHSLLQAPTKPPPQQPQDHNDLKISVLEELGLSSHGGGGGGGGHLNVLQSMVSSSSSPPPPPPSSAVGTLSVAAMRNNNNHTMITNNFLASSISDFNGDHHKVLQENVGATTTTTTRTEGIVESWICSSD</sequence>
<name>A0AAE0CLP4_9ROSI</name>
<evidence type="ECO:0000313" key="4">
    <source>
        <dbReference type="Proteomes" id="UP001280121"/>
    </source>
</evidence>